<feature type="region of interest" description="Disordered" evidence="1">
    <location>
        <begin position="164"/>
        <end position="219"/>
    </location>
</feature>
<reference evidence="2 3" key="1">
    <citation type="journal article" date="2011" name="Cell">
        <title>Insight into structure and assembly of the nuclear pore complex by utilizing the genome of a eukaryotic thermophile.</title>
        <authorList>
            <person name="Amlacher S."/>
            <person name="Sarges P."/>
            <person name="Flemming D."/>
            <person name="van Noort V."/>
            <person name="Kunze R."/>
            <person name="Devos D.P."/>
            <person name="Arumugam M."/>
            <person name="Bork P."/>
            <person name="Hurt E."/>
        </authorList>
    </citation>
    <scope>NUCLEOTIDE SEQUENCE [LARGE SCALE GENOMIC DNA]</scope>
    <source>
        <strain evidence="3">DSM 1495 / CBS 144.50 / IMI 039719</strain>
    </source>
</reference>
<sequence length="219" mass="23973">MVPSPNNYPWLTGPIPSIVEPKPSKPQPVEVDSIPIEPEPIRPQPIEPDTSSQQPEPIEVDEEYMRNPNAAEEDEARLRAELPRLLAKRPSAYLRRLNPRLNPKVEKMIATGDQCNVRGESSAAGPGGQQRQQHTAPNPITASSDNLADEALSNSHIYLTYLESDPDCAMPDPLTAQEDEGVSDISLGRGLEVSECCAQSPKDEEEDEDSGTERGERSG</sequence>
<dbReference type="RefSeq" id="XP_006695556.1">
    <property type="nucleotide sequence ID" value="XM_006695493.1"/>
</dbReference>
<evidence type="ECO:0000313" key="3">
    <source>
        <dbReference type="Proteomes" id="UP000008066"/>
    </source>
</evidence>
<evidence type="ECO:0000313" key="2">
    <source>
        <dbReference type="EMBL" id="EGS18611.1"/>
    </source>
</evidence>
<feature type="compositionally biased region" description="Pro residues" evidence="1">
    <location>
        <begin position="37"/>
        <end position="46"/>
    </location>
</feature>
<dbReference type="GeneID" id="18259254"/>
<gene>
    <name evidence="2" type="ORF">CTHT_0052160</name>
</gene>
<feature type="region of interest" description="Disordered" evidence="1">
    <location>
        <begin position="117"/>
        <end position="148"/>
    </location>
</feature>
<name>G0SDL0_CHATD</name>
<feature type="region of interest" description="Disordered" evidence="1">
    <location>
        <begin position="1"/>
        <end position="76"/>
    </location>
</feature>
<proteinExistence type="predicted"/>
<organism evidence="3">
    <name type="scientific">Chaetomium thermophilum (strain DSM 1495 / CBS 144.50 / IMI 039719)</name>
    <name type="common">Thermochaetoides thermophila</name>
    <dbReference type="NCBI Taxonomy" id="759272"/>
    <lineage>
        <taxon>Eukaryota</taxon>
        <taxon>Fungi</taxon>
        <taxon>Dikarya</taxon>
        <taxon>Ascomycota</taxon>
        <taxon>Pezizomycotina</taxon>
        <taxon>Sordariomycetes</taxon>
        <taxon>Sordariomycetidae</taxon>
        <taxon>Sordariales</taxon>
        <taxon>Chaetomiaceae</taxon>
        <taxon>Thermochaetoides</taxon>
    </lineage>
</organism>
<dbReference type="Proteomes" id="UP000008066">
    <property type="component" value="Unassembled WGS sequence"/>
</dbReference>
<keyword evidence="3" id="KW-1185">Reference proteome</keyword>
<dbReference type="AlphaFoldDB" id="G0SDL0"/>
<dbReference type="KEGG" id="cthr:CTHT_0052160"/>
<protein>
    <submittedName>
        <fullName evidence="2">Uncharacterized protein</fullName>
    </submittedName>
</protein>
<accession>G0SDL0</accession>
<dbReference type="EMBL" id="GL988045">
    <property type="protein sequence ID" value="EGS18611.1"/>
    <property type="molecule type" value="Genomic_DNA"/>
</dbReference>
<evidence type="ECO:0000256" key="1">
    <source>
        <dbReference type="SAM" id="MobiDB-lite"/>
    </source>
</evidence>
<dbReference type="HOGENOM" id="CLU_1261376_0_0_1"/>
<feature type="compositionally biased region" description="Polar residues" evidence="1">
    <location>
        <begin position="129"/>
        <end position="148"/>
    </location>
</feature>